<evidence type="ECO:0000313" key="4">
    <source>
        <dbReference type="Proteomes" id="UP000282192"/>
    </source>
</evidence>
<dbReference type="GO" id="GO:0051701">
    <property type="term" value="P:biological process involved in interaction with host"/>
    <property type="evidence" value="ECO:0007669"/>
    <property type="project" value="UniProtKB-ARBA"/>
</dbReference>
<dbReference type="SUPFAM" id="SSF51126">
    <property type="entry name" value="Pectin lyase-like"/>
    <property type="match status" value="1"/>
</dbReference>
<dbReference type="KEGG" id="vg:65116398"/>
<evidence type="ECO:0000256" key="1">
    <source>
        <dbReference type="ARBA" id="ARBA00004328"/>
    </source>
</evidence>
<dbReference type="InterPro" id="IPR011050">
    <property type="entry name" value="Pectin_lyase_fold/virulence"/>
</dbReference>
<proteinExistence type="predicted"/>
<dbReference type="RefSeq" id="YP_010098724.1">
    <property type="nucleotide sequence ID" value="NC_055769.1"/>
</dbReference>
<evidence type="ECO:0000313" key="3">
    <source>
        <dbReference type="EMBL" id="AYD82111.1"/>
    </source>
</evidence>
<keyword evidence="2" id="KW-0946">Virion</keyword>
<evidence type="ECO:0000256" key="2">
    <source>
        <dbReference type="ARBA" id="ARBA00022844"/>
    </source>
</evidence>
<protein>
    <recommendedName>
        <fullName evidence="5">Minor tail protein</fullName>
    </recommendedName>
</protein>
<sequence length="769" mass="81756">MARREVPQRWAWIYGENGEVVATDPGARVNRQHTASRLNQLNPLLLDGQMVQERDTGALKVGDGNSRWQDLPYFVGAVAGLSDEQLSEALDAKGLLTQADADAAYAPQIGGIYVANSHGLKGDWTGGDANTGTGTNDTAALLALIDAIPDGSTILFSPASTYRLDPMEIVGRSLTLDFQGAHIITKLMDGVDFATATPFISWSSEVTAPYNTSSAGVARGGIEVVTNPYSLSNDFVQDEYVIVRDHKPVAKWDTDVNVSWVGRGEINIVRSISPSSGIVRMQVPLSHDYEPHFSNYPTMRRILTPATPIIRNIGRISDTNPGGEYTGDVETTGAHLFYFYGCIDPLVQNVAANGWQNQITAFNSCLRPISDNVRGRNPFQVGGGHGYGGRMVHCVDGEFYRSEMYGVRHVVNYVGSARCGSRECKSFVPAGVSYQTHGLRSRDIYSIDDTVIGGNGAGWAHGNDSFRADFGYRIVRPRYYGENRAIVARSRSTGMRIEDPEIHTSDTGIAVSGAAGDVVIDLRQGLVEIFGSDADAYAVQAFDGTGTGTFKPGDVTVRGPGSLVGTRALVSLDVDGAARVDGFEYDQGDSQVLHWDGSAWVEVEGGGGVTLDTDQTITGAKSMSRVGFFGTSALAVKPSATDDLGTVLSALGLRTAGTAYPITTSGAVALTGGVRTSVATRTANHTVTVTNPPHCLVDATSGNITITLPNTGSAGHRFLIKKIDGSANTVAVVSASIDGASSVILDAQYEWVEVVSTFTVGIWFIVGRG</sequence>
<dbReference type="GeneID" id="65116398"/>
<dbReference type="SUPFAM" id="SSF69349">
    <property type="entry name" value="Phage fibre proteins"/>
    <property type="match status" value="1"/>
</dbReference>
<dbReference type="Proteomes" id="UP000282192">
    <property type="component" value="Segment"/>
</dbReference>
<reference evidence="3 4" key="1">
    <citation type="submission" date="2018-08" db="EMBL/GenBank/DDBJ databases">
        <authorList>
            <person name="Deleon-Fernandez R.L."/>
            <person name="Jaramillo-Canas A.J."/>
            <person name="Reyes-Pena L.A."/>
            <person name="Colon-Santos M."/>
            <person name="Contreras-Santini J."/>
            <person name="Cruz-Pauneto O.A."/>
            <person name="Deanca-Maldonado G."/>
            <person name="Fernandez-Martinez M."/>
            <person name="Vazquez E."/>
            <person name="Rubin M.R."/>
            <person name="Garlena R.A."/>
            <person name="Russell D.A."/>
            <person name="Pope W.H."/>
            <person name="Jacobs-Sera D."/>
            <person name="Hatfull G.F."/>
        </authorList>
    </citation>
    <scope>NUCLEOTIDE SEQUENCE [LARGE SCALE GENOMIC DNA]</scope>
</reference>
<evidence type="ECO:0008006" key="5">
    <source>
        <dbReference type="Google" id="ProtNLM"/>
    </source>
</evidence>
<keyword evidence="4" id="KW-1185">Reference proteome</keyword>
<dbReference type="GO" id="GO:0044423">
    <property type="term" value="C:virion component"/>
    <property type="evidence" value="ECO:0007669"/>
    <property type="project" value="UniProtKB-KW"/>
</dbReference>
<comment type="subcellular location">
    <subcellularLocation>
        <location evidence="1">Virion</location>
    </subcellularLocation>
</comment>
<dbReference type="GO" id="GO:0019058">
    <property type="term" value="P:viral life cycle"/>
    <property type="evidence" value="ECO:0007669"/>
    <property type="project" value="UniProtKB-ARBA"/>
</dbReference>
<gene>
    <name evidence="3" type="primary">24</name>
    <name evidence="3" type="ORF">SEA_TURUNCU_24</name>
</gene>
<name>A0A386K9N3_9CAUD</name>
<dbReference type="EMBL" id="MH744424">
    <property type="protein sequence ID" value="AYD82111.1"/>
    <property type="molecule type" value="Genomic_DNA"/>
</dbReference>
<accession>A0A386K9N3</accession>
<organism evidence="3 4">
    <name type="scientific">Gordonia phage Turuncu</name>
    <dbReference type="NCBI Taxonomy" id="2315610"/>
    <lineage>
        <taxon>Viruses</taxon>
        <taxon>Duplodnaviria</taxon>
        <taxon>Heunggongvirae</taxon>
        <taxon>Uroviricota</taxon>
        <taxon>Caudoviricetes</taxon>
        <taxon>Zierdtviridae</taxon>
        <taxon>Emilbogenvirinae</taxon>
        <taxon>Gruunavirus</taxon>
        <taxon>Gruunavirus turuncu</taxon>
    </lineage>
</organism>